<protein>
    <submittedName>
        <fullName evidence="2">Putative membrane protein</fullName>
    </submittedName>
</protein>
<dbReference type="EMBL" id="JACIEU010000002">
    <property type="protein sequence ID" value="MBB4146732.1"/>
    <property type="molecule type" value="Genomic_DNA"/>
</dbReference>
<accession>A0A7W6LMF9</accession>
<dbReference type="PANTHER" id="PTHR38468">
    <property type="entry name" value="SLL0939 PROTEIN"/>
    <property type="match status" value="1"/>
</dbReference>
<name>A0A7W6LMF9_9SPHN</name>
<sequence length="120" mass="13134">MVLEEFVHRLAEYIALVINLLAILAIAIGAVQSAVGLSGLLLFKADEAKLMPVWMSFGRWLVAGLSFQLAADIVETSIAPSWADIGKLAAIAAIRTFLNYFLDRDMEGLREREKAKAEAI</sequence>
<dbReference type="RefSeq" id="WP_188080662.1">
    <property type="nucleotide sequence ID" value="NZ_JACIEU010000002.1"/>
</dbReference>
<dbReference type="AlphaFoldDB" id="A0A7W6LMF9"/>
<gene>
    <name evidence="2" type="ORF">GGQ90_000487</name>
</gene>
<comment type="caution">
    <text evidence="2">The sequence shown here is derived from an EMBL/GenBank/DDBJ whole genome shotgun (WGS) entry which is preliminary data.</text>
</comment>
<reference evidence="2 3" key="1">
    <citation type="submission" date="2020-08" db="EMBL/GenBank/DDBJ databases">
        <title>Genomic Encyclopedia of Type Strains, Phase IV (KMG-IV): sequencing the most valuable type-strain genomes for metagenomic binning, comparative biology and taxonomic classification.</title>
        <authorList>
            <person name="Goeker M."/>
        </authorList>
    </citation>
    <scope>NUCLEOTIDE SEQUENCE [LARGE SCALE GENOMIC DNA]</scope>
    <source>
        <strain evidence="2 3">DSM 19371</strain>
    </source>
</reference>
<keyword evidence="1" id="KW-0472">Membrane</keyword>
<keyword evidence="1" id="KW-0812">Transmembrane</keyword>
<organism evidence="2 3">
    <name type="scientific">Sphingobium scionense</name>
    <dbReference type="NCBI Taxonomy" id="1404341"/>
    <lineage>
        <taxon>Bacteria</taxon>
        <taxon>Pseudomonadati</taxon>
        <taxon>Pseudomonadota</taxon>
        <taxon>Alphaproteobacteria</taxon>
        <taxon>Sphingomonadales</taxon>
        <taxon>Sphingomonadaceae</taxon>
        <taxon>Sphingobium</taxon>
    </lineage>
</organism>
<dbReference type="InterPro" id="IPR012427">
    <property type="entry name" value="DUF1622"/>
</dbReference>
<evidence type="ECO:0000256" key="1">
    <source>
        <dbReference type="SAM" id="Phobius"/>
    </source>
</evidence>
<keyword evidence="1" id="KW-1133">Transmembrane helix</keyword>
<dbReference type="Pfam" id="PF07784">
    <property type="entry name" value="DUF1622"/>
    <property type="match status" value="1"/>
</dbReference>
<dbReference type="PANTHER" id="PTHR38468:SF1">
    <property type="entry name" value="SLL0939 PROTEIN"/>
    <property type="match status" value="1"/>
</dbReference>
<keyword evidence="3" id="KW-1185">Reference proteome</keyword>
<dbReference type="Proteomes" id="UP000590524">
    <property type="component" value="Unassembled WGS sequence"/>
</dbReference>
<proteinExistence type="predicted"/>
<evidence type="ECO:0000313" key="3">
    <source>
        <dbReference type="Proteomes" id="UP000590524"/>
    </source>
</evidence>
<evidence type="ECO:0000313" key="2">
    <source>
        <dbReference type="EMBL" id="MBB4146732.1"/>
    </source>
</evidence>
<feature type="transmembrane region" description="Helical" evidence="1">
    <location>
        <begin position="13"/>
        <end position="43"/>
    </location>
</feature>